<gene>
    <name evidence="3" type="ORF">ABIH81_10735</name>
</gene>
<dbReference type="Gene3D" id="3.30.470.10">
    <property type="match status" value="1"/>
</dbReference>
<keyword evidence="3" id="KW-0808">Transferase</keyword>
<dbReference type="GO" id="GO:0008483">
    <property type="term" value="F:transaminase activity"/>
    <property type="evidence" value="ECO:0007669"/>
    <property type="project" value="UniProtKB-KW"/>
</dbReference>
<dbReference type="Pfam" id="PF01063">
    <property type="entry name" value="Aminotran_4"/>
    <property type="match status" value="1"/>
</dbReference>
<dbReference type="AlphaFoldDB" id="A0AAU7R6G9"/>
<reference evidence="3" key="1">
    <citation type="submission" date="2024-06" db="EMBL/GenBank/DDBJ databases">
        <title>Micromonospora sp. strain HUAS YX12 genome sequences.</title>
        <authorList>
            <person name="Mo P."/>
        </authorList>
    </citation>
    <scope>NUCLEOTIDE SEQUENCE</scope>
    <source>
        <strain evidence="3">HUAS YX12</strain>
    </source>
</reference>
<dbReference type="InterPro" id="IPR001544">
    <property type="entry name" value="Aminotrans_IV"/>
</dbReference>
<dbReference type="GO" id="GO:0005829">
    <property type="term" value="C:cytosol"/>
    <property type="evidence" value="ECO:0007669"/>
    <property type="project" value="TreeGrafter"/>
</dbReference>
<dbReference type="InterPro" id="IPR043131">
    <property type="entry name" value="BCAT-like_N"/>
</dbReference>
<dbReference type="PANTHER" id="PTHR42743">
    <property type="entry name" value="AMINO-ACID AMINOTRANSFERASE"/>
    <property type="match status" value="1"/>
</dbReference>
<dbReference type="SUPFAM" id="SSF56752">
    <property type="entry name" value="D-aminoacid aminotransferase-like PLP-dependent enzymes"/>
    <property type="match status" value="1"/>
</dbReference>
<comment type="similarity">
    <text evidence="1">Belongs to the class-IV pyridoxal-phosphate-dependent aminotransferase family.</text>
</comment>
<organism evidence="3">
    <name type="scientific">Micromonospora sp. HUAS YX12</name>
    <dbReference type="NCBI Taxonomy" id="3156396"/>
    <lineage>
        <taxon>Bacteria</taxon>
        <taxon>Bacillati</taxon>
        <taxon>Actinomycetota</taxon>
        <taxon>Actinomycetes</taxon>
        <taxon>Micromonosporales</taxon>
        <taxon>Micromonosporaceae</taxon>
        <taxon>Micromonospora</taxon>
    </lineage>
</organism>
<feature type="region of interest" description="Disordered" evidence="2">
    <location>
        <begin position="259"/>
        <end position="287"/>
    </location>
</feature>
<dbReference type="RefSeq" id="WP_349880144.1">
    <property type="nucleotide sequence ID" value="NZ_CP157974.1"/>
</dbReference>
<dbReference type="Gene3D" id="3.20.10.10">
    <property type="entry name" value="D-amino Acid Aminotransferase, subunit A, domain 2"/>
    <property type="match status" value="1"/>
</dbReference>
<dbReference type="InterPro" id="IPR043132">
    <property type="entry name" value="BCAT-like_C"/>
</dbReference>
<dbReference type="InterPro" id="IPR050571">
    <property type="entry name" value="Class-IV_PLP-Dep_Aminotrnsfr"/>
</dbReference>
<dbReference type="EMBL" id="CP157974">
    <property type="protein sequence ID" value="XBT83892.1"/>
    <property type="molecule type" value="Genomic_DNA"/>
</dbReference>
<name>A0AAU7R6G9_9ACTN</name>
<dbReference type="PANTHER" id="PTHR42743:SF11">
    <property type="entry name" value="AMINODEOXYCHORISMATE LYASE"/>
    <property type="match status" value="1"/>
</dbReference>
<evidence type="ECO:0000256" key="2">
    <source>
        <dbReference type="SAM" id="MobiDB-lite"/>
    </source>
</evidence>
<dbReference type="GO" id="GO:0046394">
    <property type="term" value="P:carboxylic acid biosynthetic process"/>
    <property type="evidence" value="ECO:0007669"/>
    <property type="project" value="UniProtKB-ARBA"/>
</dbReference>
<proteinExistence type="inferred from homology"/>
<evidence type="ECO:0000313" key="3">
    <source>
        <dbReference type="EMBL" id="XBT83892.1"/>
    </source>
</evidence>
<sequence>MGTTRVAVLGRGLVPAGEPVLRGDDRGVLHGDGLFETLHLRDGRPWLREAHLARLRAGAAAIDLPLPPDAALVELLDAVCAGWPARTEGALRLVCTRGPEGGGPPTVYATLGEVPASARLARRDGVTVATLPLGVAARSRPELGWLPSGVKSTSYALSTAARRWAQRTGVDDVLWVSTDGYVLEGPTANVVWRSGGTLCAVPAAQTGILPGVTAGHLLERAAELGLTAAEHLPTVPDLHEAEAIWLTSSLRGPVEVTTLNGTPRPSSPLTPRLQALLNFPPPPPRRP</sequence>
<feature type="compositionally biased region" description="Polar residues" evidence="2">
    <location>
        <begin position="259"/>
        <end position="269"/>
    </location>
</feature>
<evidence type="ECO:0000256" key="1">
    <source>
        <dbReference type="ARBA" id="ARBA00009320"/>
    </source>
</evidence>
<protein>
    <submittedName>
        <fullName evidence="3">Aminotransferase class IV</fullName>
    </submittedName>
</protein>
<keyword evidence="3" id="KW-0032">Aminotransferase</keyword>
<accession>A0AAU7R6G9</accession>
<dbReference type="InterPro" id="IPR036038">
    <property type="entry name" value="Aminotransferase-like"/>
</dbReference>